<dbReference type="Proteomes" id="UP000004968">
    <property type="component" value="Unassembled WGS sequence"/>
</dbReference>
<proteinExistence type="predicted"/>
<feature type="non-terminal residue" evidence="1">
    <location>
        <position position="1"/>
    </location>
</feature>
<reference evidence="1 2" key="1">
    <citation type="submission" date="2010-01" db="EMBL/GenBank/DDBJ databases">
        <authorList>
            <person name="Weinstock G."/>
            <person name="Sodergren E."/>
            <person name="Clifton S."/>
            <person name="Fulton L."/>
            <person name="Fulton B."/>
            <person name="Courtney L."/>
            <person name="Fronick C."/>
            <person name="Harrison M."/>
            <person name="Strong C."/>
            <person name="Farmer C."/>
            <person name="Delahaunty K."/>
            <person name="Markovic C."/>
            <person name="Hall O."/>
            <person name="Minx P."/>
            <person name="Tomlinson C."/>
            <person name="Mitreva M."/>
            <person name="Nelson J."/>
            <person name="Hou S."/>
            <person name="Wollam A."/>
            <person name="Pepin K.H."/>
            <person name="Johnson M."/>
            <person name="Bhonagiri V."/>
            <person name="Nash W.E."/>
            <person name="Warren W."/>
            <person name="Chinwalla A."/>
            <person name="Mardis E.R."/>
            <person name="Wilson R.K."/>
        </authorList>
    </citation>
    <scope>NUCLEOTIDE SEQUENCE [LARGE SCALE GENOMIC DNA]</scope>
    <source>
        <strain evidence="1 2">DSM 13479</strain>
    </source>
</reference>
<organism evidence="1 2">
    <name type="scientific">Hungatella hathewayi DSM 13479</name>
    <dbReference type="NCBI Taxonomy" id="566550"/>
    <lineage>
        <taxon>Bacteria</taxon>
        <taxon>Bacillati</taxon>
        <taxon>Bacillota</taxon>
        <taxon>Clostridia</taxon>
        <taxon>Lachnospirales</taxon>
        <taxon>Lachnospiraceae</taxon>
        <taxon>Hungatella</taxon>
    </lineage>
</organism>
<evidence type="ECO:0000313" key="2">
    <source>
        <dbReference type="Proteomes" id="UP000004968"/>
    </source>
</evidence>
<dbReference type="AlphaFoldDB" id="D3AG29"/>
<gene>
    <name evidence="1" type="ORF">CLOSTHATH_02565</name>
</gene>
<accession>D3AG29</accession>
<name>D3AG29_9FIRM</name>
<sequence length="49" mass="5721">TPDYSPGRFFLQDVKATAGRTIHIHGVKWKLYNMFKRKGLSREKIGRQS</sequence>
<protein>
    <submittedName>
        <fullName evidence="1">Uncharacterized protein</fullName>
    </submittedName>
</protein>
<dbReference type="HOGENOM" id="CLU_3146239_0_0_9"/>
<evidence type="ECO:0000313" key="1">
    <source>
        <dbReference type="EMBL" id="EFC99216.1"/>
    </source>
</evidence>
<comment type="caution">
    <text evidence="1">The sequence shown here is derived from an EMBL/GenBank/DDBJ whole genome shotgun (WGS) entry which is preliminary data.</text>
</comment>
<dbReference type="EMBL" id="ACIO01000205">
    <property type="protein sequence ID" value="EFC99216.1"/>
    <property type="molecule type" value="Genomic_DNA"/>
</dbReference>